<sequence length="93" mass="11320">MGIRAKPIAQEHSYVADMWLRLTHPEILVFLDASYPVCMARRKLNWTEMEYQEQQHRLRHARQHANLYIFTDDLTPEQIIEKIRAFIQVWRQQ</sequence>
<organism evidence="1">
    <name type="scientific">Longilinea arvoryzae</name>
    <dbReference type="NCBI Taxonomy" id="360412"/>
    <lineage>
        <taxon>Bacteria</taxon>
        <taxon>Bacillati</taxon>
        <taxon>Chloroflexota</taxon>
        <taxon>Anaerolineae</taxon>
        <taxon>Anaerolineales</taxon>
        <taxon>Anaerolineaceae</taxon>
        <taxon>Longilinea</taxon>
    </lineage>
</organism>
<evidence type="ECO:0008006" key="3">
    <source>
        <dbReference type="Google" id="ProtNLM"/>
    </source>
</evidence>
<dbReference type="STRING" id="360412.LARV_02618"/>
<protein>
    <recommendedName>
        <fullName evidence="3">Thymidylate kinase</fullName>
    </recommendedName>
</protein>
<dbReference type="SUPFAM" id="SSF52540">
    <property type="entry name" value="P-loop containing nucleoside triphosphate hydrolases"/>
    <property type="match status" value="1"/>
</dbReference>
<gene>
    <name evidence="1" type="ORF">LARV_02618</name>
</gene>
<dbReference type="Proteomes" id="UP000055060">
    <property type="component" value="Unassembled WGS sequence"/>
</dbReference>
<keyword evidence="2" id="KW-1185">Reference proteome</keyword>
<reference evidence="1" key="1">
    <citation type="submission" date="2015-07" db="EMBL/GenBank/DDBJ databases">
        <title>Draft Genome Sequences of Anaerolinea thermolimosa IMO-1, Bellilinea caldifistulae GOMI-1, Leptolinea tardivitalis YMTK-2, Levilinea saccharolytica KIBI-1,Longilinea arvoryzae KOME-1, Previously Described as Members of the Anaerolineaceae (Chloroflexi).</title>
        <authorList>
            <person name="Sekiguchi Y."/>
            <person name="Ohashi A."/>
            <person name="Matsuura N."/>
            <person name="Tourlousse M.D."/>
        </authorList>
    </citation>
    <scope>NUCLEOTIDE SEQUENCE [LARGE SCALE GENOMIC DNA]</scope>
    <source>
        <strain evidence="1">KOME-1</strain>
    </source>
</reference>
<dbReference type="AlphaFoldDB" id="A0A0S7BMB0"/>
<name>A0A0S7BMB0_9CHLR</name>
<dbReference type="Gene3D" id="3.40.50.300">
    <property type="entry name" value="P-loop containing nucleotide triphosphate hydrolases"/>
    <property type="match status" value="1"/>
</dbReference>
<evidence type="ECO:0000313" key="1">
    <source>
        <dbReference type="EMBL" id="GAP14842.1"/>
    </source>
</evidence>
<dbReference type="EMBL" id="DF967972">
    <property type="protein sequence ID" value="GAP14842.1"/>
    <property type="molecule type" value="Genomic_DNA"/>
</dbReference>
<accession>A0A0S7BMB0</accession>
<proteinExistence type="predicted"/>
<dbReference type="InterPro" id="IPR027417">
    <property type="entry name" value="P-loop_NTPase"/>
</dbReference>
<evidence type="ECO:0000313" key="2">
    <source>
        <dbReference type="Proteomes" id="UP000055060"/>
    </source>
</evidence>